<proteinExistence type="predicted"/>
<keyword evidence="2" id="KW-1185">Reference proteome</keyword>
<dbReference type="EMBL" id="BTGU01000037">
    <property type="protein sequence ID" value="GMN51297.1"/>
    <property type="molecule type" value="Genomic_DNA"/>
</dbReference>
<dbReference type="Gramene" id="FCD_00026108-RA">
    <property type="protein sequence ID" value="FCD_00026108-RA:cds"/>
    <property type="gene ID" value="FCD_00026108"/>
</dbReference>
<evidence type="ECO:0000313" key="1">
    <source>
        <dbReference type="EMBL" id="GMN51297.1"/>
    </source>
</evidence>
<dbReference type="Proteomes" id="UP001187192">
    <property type="component" value="Unassembled WGS sequence"/>
</dbReference>
<sequence length="132" mass="14009">MAALPPPPPPPPPTGVFQACTTLNAHVKCQRIGCGSSCRSRFEKRGFDNTGSDRVVLVLAGAVVACSRVAWDCTVRQQNDEKDDKRHDAKAWAQGLVGWLSIAFGTKGGQTLATTTFGRPKVECVVGAQATL</sequence>
<dbReference type="AlphaFoldDB" id="A0AA88DDN9"/>
<name>A0AA88DDN9_FICCA</name>
<reference evidence="1" key="1">
    <citation type="submission" date="2023-07" db="EMBL/GenBank/DDBJ databases">
        <title>draft genome sequence of fig (Ficus carica).</title>
        <authorList>
            <person name="Takahashi T."/>
            <person name="Nishimura K."/>
        </authorList>
    </citation>
    <scope>NUCLEOTIDE SEQUENCE</scope>
</reference>
<comment type="caution">
    <text evidence="1">The sequence shown here is derived from an EMBL/GenBank/DDBJ whole genome shotgun (WGS) entry which is preliminary data.</text>
</comment>
<protein>
    <submittedName>
        <fullName evidence="1">Uncharacterized protein</fullName>
    </submittedName>
</protein>
<accession>A0AA88DDN9</accession>
<organism evidence="1 2">
    <name type="scientific">Ficus carica</name>
    <name type="common">Common fig</name>
    <dbReference type="NCBI Taxonomy" id="3494"/>
    <lineage>
        <taxon>Eukaryota</taxon>
        <taxon>Viridiplantae</taxon>
        <taxon>Streptophyta</taxon>
        <taxon>Embryophyta</taxon>
        <taxon>Tracheophyta</taxon>
        <taxon>Spermatophyta</taxon>
        <taxon>Magnoliopsida</taxon>
        <taxon>eudicotyledons</taxon>
        <taxon>Gunneridae</taxon>
        <taxon>Pentapetalae</taxon>
        <taxon>rosids</taxon>
        <taxon>fabids</taxon>
        <taxon>Rosales</taxon>
        <taxon>Moraceae</taxon>
        <taxon>Ficeae</taxon>
        <taxon>Ficus</taxon>
    </lineage>
</organism>
<evidence type="ECO:0000313" key="2">
    <source>
        <dbReference type="Proteomes" id="UP001187192"/>
    </source>
</evidence>
<gene>
    <name evidence="1" type="ORF">TIFTF001_020447</name>
</gene>